<proteinExistence type="predicted"/>
<evidence type="ECO:0000313" key="2">
    <source>
        <dbReference type="Proteomes" id="UP000192936"/>
    </source>
</evidence>
<reference evidence="1 2" key="1">
    <citation type="submission" date="2017-04" db="EMBL/GenBank/DDBJ databases">
        <authorList>
            <person name="Afonso C.L."/>
            <person name="Miller P.J."/>
            <person name="Scott M.A."/>
            <person name="Spackman E."/>
            <person name="Goraichik I."/>
            <person name="Dimitrov K.M."/>
            <person name="Suarez D.L."/>
            <person name="Swayne D.E."/>
        </authorList>
    </citation>
    <scope>NUCLEOTIDE SEQUENCE [LARGE SCALE GENOMIC DNA]</scope>
    <source>
        <strain evidence="1 2">A2P</strain>
    </source>
</reference>
<dbReference type="SUPFAM" id="SSF55729">
    <property type="entry name" value="Acyl-CoA N-acyltransferases (Nat)"/>
    <property type="match status" value="1"/>
</dbReference>
<evidence type="ECO:0008006" key="3">
    <source>
        <dbReference type="Google" id="ProtNLM"/>
    </source>
</evidence>
<gene>
    <name evidence="1" type="ORF">SAMN02982917_2831</name>
</gene>
<dbReference type="RefSeq" id="WP_208621194.1">
    <property type="nucleotide sequence ID" value="NZ_FXAK01000005.1"/>
</dbReference>
<dbReference type="InterPro" id="IPR016181">
    <property type="entry name" value="Acyl_CoA_acyltransferase"/>
</dbReference>
<evidence type="ECO:0000313" key="1">
    <source>
        <dbReference type="EMBL" id="SMF51543.1"/>
    </source>
</evidence>
<organism evidence="1 2">
    <name type="scientific">Azospirillum oryzae</name>
    <dbReference type="NCBI Taxonomy" id="286727"/>
    <lineage>
        <taxon>Bacteria</taxon>
        <taxon>Pseudomonadati</taxon>
        <taxon>Pseudomonadota</taxon>
        <taxon>Alphaproteobacteria</taxon>
        <taxon>Rhodospirillales</taxon>
        <taxon>Azospirillaceae</taxon>
        <taxon>Azospirillum</taxon>
    </lineage>
</organism>
<dbReference type="AlphaFoldDB" id="A0A1X7FGE0"/>
<dbReference type="Proteomes" id="UP000192936">
    <property type="component" value="Unassembled WGS sequence"/>
</dbReference>
<dbReference type="Gene3D" id="3.40.630.30">
    <property type="match status" value="1"/>
</dbReference>
<protein>
    <recommendedName>
        <fullName evidence="3">GNAT family N-acetyltransferase</fullName>
    </recommendedName>
</protein>
<sequence>MTPRASHHPLRTSIVEPAALTAERRAVMFALLSVWFEGYGEDYFNEELGDLDHCVLQEDPETGELVGFATVYRQEADIAGTAVGAFHTAHCILERRFWGSNGLVRAMVAEMVDRARADRSGRLWYWSYSAVGYRSYRYMPMLFIRHTPNADQTPDGLDRALRDHIGRECFAQYYDAGTGTVDWKWQGYGLTEEARAISEAKLDSPAVARFRSLNPRWADSVEILCLARLTDDNLTPFGRRWFPAAEPAA</sequence>
<dbReference type="EMBL" id="FXAK01000005">
    <property type="protein sequence ID" value="SMF51543.1"/>
    <property type="molecule type" value="Genomic_DNA"/>
</dbReference>
<name>A0A1X7FGE0_9PROT</name>
<accession>A0A1X7FGE0</accession>
<dbReference type="STRING" id="286727.SAMN02982917_2831"/>